<protein>
    <recommendedName>
        <fullName evidence="3">Protein-glutamine gamma-glutamyltransferase-like C-terminal domain-containing protein</fullName>
    </recommendedName>
</protein>
<dbReference type="STRING" id="1144548.SAMN05443287_105381"/>
<sequence length="197" mass="21389">MSLSRWWTETTAALGDHVPLPLALLLLVLATTLAATGWYTFPAWLPRRLPRLPRRRPARPNPGGTTPAPATPAPKPDIPLATTLTVADRLAAEGRHGEAIRERLRVMLHDLADRDLVRVRPGMTVTEVVAVATARRPPAGPPLAAAATIFSEVWYAQRPATAEHDHRMREHAVRLRHVLADEPAADSPPDAAGTVTP</sequence>
<keyword evidence="2" id="KW-0472">Membrane</keyword>
<feature type="region of interest" description="Disordered" evidence="1">
    <location>
        <begin position="52"/>
        <end position="78"/>
    </location>
</feature>
<organism evidence="4 5">
    <name type="scientific">Micromonospora phaseoli</name>
    <dbReference type="NCBI Taxonomy" id="1144548"/>
    <lineage>
        <taxon>Bacteria</taxon>
        <taxon>Bacillati</taxon>
        <taxon>Actinomycetota</taxon>
        <taxon>Actinomycetes</taxon>
        <taxon>Micromonosporales</taxon>
        <taxon>Micromonosporaceae</taxon>
        <taxon>Micromonospora</taxon>
    </lineage>
</organism>
<feature type="domain" description="Protein-glutamine gamma-glutamyltransferase-like C-terminal" evidence="3">
    <location>
        <begin position="104"/>
        <end position="170"/>
    </location>
</feature>
<dbReference type="AlphaFoldDB" id="A0A1H7A073"/>
<dbReference type="Proteomes" id="UP000198707">
    <property type="component" value="Unassembled WGS sequence"/>
</dbReference>
<reference evidence="5" key="1">
    <citation type="submission" date="2016-10" db="EMBL/GenBank/DDBJ databases">
        <authorList>
            <person name="Varghese N."/>
            <person name="Submissions S."/>
        </authorList>
    </citation>
    <scope>NUCLEOTIDE SEQUENCE [LARGE SCALE GENOMIC DNA]</scope>
    <source>
        <strain evidence="5">CGMCC 4.7038</strain>
    </source>
</reference>
<dbReference type="OrthoDB" id="3389322at2"/>
<feature type="transmembrane region" description="Helical" evidence="2">
    <location>
        <begin position="20"/>
        <end position="45"/>
    </location>
</feature>
<dbReference type="InterPro" id="IPR025403">
    <property type="entry name" value="TgpA-like_C"/>
</dbReference>
<gene>
    <name evidence="4" type="ORF">SAMN05443287_105381</name>
</gene>
<evidence type="ECO:0000313" key="4">
    <source>
        <dbReference type="EMBL" id="SEJ58868.1"/>
    </source>
</evidence>
<evidence type="ECO:0000256" key="2">
    <source>
        <dbReference type="SAM" id="Phobius"/>
    </source>
</evidence>
<dbReference type="Pfam" id="PF13559">
    <property type="entry name" value="DUF4129"/>
    <property type="match status" value="1"/>
</dbReference>
<evidence type="ECO:0000259" key="3">
    <source>
        <dbReference type="Pfam" id="PF13559"/>
    </source>
</evidence>
<evidence type="ECO:0000313" key="5">
    <source>
        <dbReference type="Proteomes" id="UP000198707"/>
    </source>
</evidence>
<keyword evidence="2" id="KW-0812">Transmembrane</keyword>
<accession>A0A1H7A073</accession>
<dbReference type="RefSeq" id="WP_092380781.1">
    <property type="nucleotide sequence ID" value="NZ_BOPI01000011.1"/>
</dbReference>
<keyword evidence="5" id="KW-1185">Reference proteome</keyword>
<keyword evidence="2" id="KW-1133">Transmembrane helix</keyword>
<proteinExistence type="predicted"/>
<evidence type="ECO:0000256" key="1">
    <source>
        <dbReference type="SAM" id="MobiDB-lite"/>
    </source>
</evidence>
<dbReference type="EMBL" id="FNYV01000005">
    <property type="protein sequence ID" value="SEJ58868.1"/>
    <property type="molecule type" value="Genomic_DNA"/>
</dbReference>
<name>A0A1H7A073_9ACTN</name>